<proteinExistence type="predicted"/>
<protein>
    <submittedName>
        <fullName evidence="2">Uncharacterized protein</fullName>
    </submittedName>
</protein>
<name>A0A543FSE5_9PSEU</name>
<accession>A0A543FSE5</accession>
<keyword evidence="1" id="KW-0472">Membrane</keyword>
<evidence type="ECO:0000313" key="2">
    <source>
        <dbReference type="EMBL" id="TQM36722.1"/>
    </source>
</evidence>
<organism evidence="2 3">
    <name type="scientific">Pseudonocardia cypriaca</name>
    <dbReference type="NCBI Taxonomy" id="882449"/>
    <lineage>
        <taxon>Bacteria</taxon>
        <taxon>Bacillati</taxon>
        <taxon>Actinomycetota</taxon>
        <taxon>Actinomycetes</taxon>
        <taxon>Pseudonocardiales</taxon>
        <taxon>Pseudonocardiaceae</taxon>
        <taxon>Pseudonocardia</taxon>
    </lineage>
</organism>
<comment type="caution">
    <text evidence="2">The sequence shown here is derived from an EMBL/GenBank/DDBJ whole genome shotgun (WGS) entry which is preliminary data.</text>
</comment>
<evidence type="ECO:0000256" key="1">
    <source>
        <dbReference type="SAM" id="Phobius"/>
    </source>
</evidence>
<keyword evidence="1" id="KW-1133">Transmembrane helix</keyword>
<gene>
    <name evidence="2" type="ORF">FB388_3907</name>
</gene>
<evidence type="ECO:0000313" key="3">
    <source>
        <dbReference type="Proteomes" id="UP000319818"/>
    </source>
</evidence>
<sequence length="130" mass="13971">MMLSWPAPLTWQYALATAGMILFWTMAIFAAIVLVHYLGRERPATVAVGRTDRTVVPITSATKASRTSRPDDAVGGEDVLGPLQVHADGLPGGDRLGNVHVLGFGRRRVPGVFVEPVHVDMASQPSERLA</sequence>
<dbReference type="AlphaFoldDB" id="A0A543FSE5"/>
<dbReference type="EMBL" id="VFPH01000002">
    <property type="protein sequence ID" value="TQM36722.1"/>
    <property type="molecule type" value="Genomic_DNA"/>
</dbReference>
<reference evidence="2 3" key="1">
    <citation type="submission" date="2019-06" db="EMBL/GenBank/DDBJ databases">
        <title>Sequencing the genomes of 1000 actinobacteria strains.</title>
        <authorList>
            <person name="Klenk H.-P."/>
        </authorList>
    </citation>
    <scope>NUCLEOTIDE SEQUENCE [LARGE SCALE GENOMIC DNA]</scope>
    <source>
        <strain evidence="2 3">DSM 45511</strain>
    </source>
</reference>
<dbReference type="Proteomes" id="UP000319818">
    <property type="component" value="Unassembled WGS sequence"/>
</dbReference>
<keyword evidence="1" id="KW-0812">Transmembrane</keyword>
<dbReference type="RefSeq" id="WP_142103587.1">
    <property type="nucleotide sequence ID" value="NZ_VFPH01000002.1"/>
</dbReference>
<dbReference type="OrthoDB" id="25077at1847"/>
<feature type="transmembrane region" description="Helical" evidence="1">
    <location>
        <begin position="12"/>
        <end position="35"/>
    </location>
</feature>
<keyword evidence="3" id="KW-1185">Reference proteome</keyword>